<dbReference type="Pfam" id="PF01476">
    <property type="entry name" value="LysM"/>
    <property type="match status" value="2"/>
</dbReference>
<feature type="domain" description="LysM" evidence="4">
    <location>
        <begin position="82"/>
        <end position="130"/>
    </location>
</feature>
<evidence type="ECO:0000313" key="5">
    <source>
        <dbReference type="EMBL" id="KAK7461434.1"/>
    </source>
</evidence>
<dbReference type="InterPro" id="IPR036779">
    <property type="entry name" value="LysM_dom_sf"/>
</dbReference>
<feature type="domain" description="LysM" evidence="4">
    <location>
        <begin position="26"/>
        <end position="73"/>
    </location>
</feature>
<dbReference type="InterPro" id="IPR018392">
    <property type="entry name" value="LysM"/>
</dbReference>
<dbReference type="InterPro" id="IPR052210">
    <property type="entry name" value="LysM1-like"/>
</dbReference>
<dbReference type="PANTHER" id="PTHR34997">
    <property type="entry name" value="AM15"/>
    <property type="match status" value="1"/>
</dbReference>
<dbReference type="SUPFAM" id="SSF54106">
    <property type="entry name" value="LysM domain"/>
    <property type="match status" value="1"/>
</dbReference>
<evidence type="ECO:0000313" key="6">
    <source>
        <dbReference type="Proteomes" id="UP001498398"/>
    </source>
</evidence>
<feature type="chain" id="PRO_5046812662" description="LysM domain-containing protein" evidence="3">
    <location>
        <begin position="19"/>
        <end position="143"/>
    </location>
</feature>
<keyword evidence="1" id="KW-0147">Chitin-binding</keyword>
<protein>
    <recommendedName>
        <fullName evidence="4">LysM domain-containing protein</fullName>
    </recommendedName>
</protein>
<accession>A0ABR1JGX9</accession>
<dbReference type="Proteomes" id="UP001498398">
    <property type="component" value="Unassembled WGS sequence"/>
</dbReference>
<dbReference type="SMART" id="SM00257">
    <property type="entry name" value="LysM"/>
    <property type="match status" value="2"/>
</dbReference>
<dbReference type="Gene3D" id="3.10.350.10">
    <property type="entry name" value="LysM domain"/>
    <property type="match status" value="2"/>
</dbReference>
<dbReference type="EMBL" id="JBANRG010000013">
    <property type="protein sequence ID" value="KAK7461434.1"/>
    <property type="molecule type" value="Genomic_DNA"/>
</dbReference>
<reference evidence="5 6" key="1">
    <citation type="submission" date="2024-01" db="EMBL/GenBank/DDBJ databases">
        <title>A draft genome for the cacao thread blight pathogen Marasmiellus scandens.</title>
        <authorList>
            <person name="Baruah I.K."/>
            <person name="Leung J."/>
            <person name="Bukari Y."/>
            <person name="Amoako-Attah I."/>
            <person name="Meinhardt L.W."/>
            <person name="Bailey B.A."/>
            <person name="Cohen S.P."/>
        </authorList>
    </citation>
    <scope>NUCLEOTIDE SEQUENCE [LARGE SCALE GENOMIC DNA]</scope>
    <source>
        <strain evidence="5 6">GH-19</strain>
    </source>
</reference>
<comment type="caution">
    <text evidence="5">The sequence shown here is derived from an EMBL/GenBank/DDBJ whole genome shotgun (WGS) entry which is preliminary data.</text>
</comment>
<dbReference type="PANTHER" id="PTHR34997:SF1">
    <property type="entry name" value="PEPTIDOGLYCAN-BINDING LYSIN DOMAIN"/>
    <property type="match status" value="1"/>
</dbReference>
<dbReference type="CDD" id="cd00118">
    <property type="entry name" value="LysM"/>
    <property type="match status" value="1"/>
</dbReference>
<evidence type="ECO:0000259" key="4">
    <source>
        <dbReference type="PROSITE" id="PS51782"/>
    </source>
</evidence>
<keyword evidence="6" id="KW-1185">Reference proteome</keyword>
<keyword evidence="2" id="KW-0843">Virulence</keyword>
<gene>
    <name evidence="5" type="ORF">VKT23_008612</name>
</gene>
<evidence type="ECO:0000256" key="2">
    <source>
        <dbReference type="ARBA" id="ARBA00023026"/>
    </source>
</evidence>
<feature type="signal peptide" evidence="3">
    <location>
        <begin position="1"/>
        <end position="18"/>
    </location>
</feature>
<keyword evidence="3" id="KW-0732">Signal</keyword>
<dbReference type="PROSITE" id="PS51782">
    <property type="entry name" value="LYSM"/>
    <property type="match status" value="2"/>
</dbReference>
<organism evidence="5 6">
    <name type="scientific">Marasmiellus scandens</name>
    <dbReference type="NCBI Taxonomy" id="2682957"/>
    <lineage>
        <taxon>Eukaryota</taxon>
        <taxon>Fungi</taxon>
        <taxon>Dikarya</taxon>
        <taxon>Basidiomycota</taxon>
        <taxon>Agaricomycotina</taxon>
        <taxon>Agaricomycetes</taxon>
        <taxon>Agaricomycetidae</taxon>
        <taxon>Agaricales</taxon>
        <taxon>Marasmiineae</taxon>
        <taxon>Omphalotaceae</taxon>
        <taxon>Marasmiellus</taxon>
    </lineage>
</organism>
<evidence type="ECO:0000256" key="3">
    <source>
        <dbReference type="SAM" id="SignalP"/>
    </source>
</evidence>
<sequence>MLRIVSAAIVSAALLVSAQVSSDCARTYTVVAGDFCDKISAENNASTFQIANANPDTINSGCTNLVPDQVICLGLTGLDCSTTTTVAAGTLGTCNDVANATGISVETLFHNNPNINSTCGNIYGGEVLCTSAELFDYNTTSSS</sequence>
<name>A0ABR1JGX9_9AGAR</name>
<proteinExistence type="predicted"/>
<evidence type="ECO:0000256" key="1">
    <source>
        <dbReference type="ARBA" id="ARBA00022669"/>
    </source>
</evidence>